<evidence type="ECO:0000256" key="1">
    <source>
        <dbReference type="SAM" id="MobiDB-lite"/>
    </source>
</evidence>
<gene>
    <name evidence="2" type="ORF">LTR09_013049</name>
</gene>
<organism evidence="2 3">
    <name type="scientific">Extremus antarcticus</name>
    <dbReference type="NCBI Taxonomy" id="702011"/>
    <lineage>
        <taxon>Eukaryota</taxon>
        <taxon>Fungi</taxon>
        <taxon>Dikarya</taxon>
        <taxon>Ascomycota</taxon>
        <taxon>Pezizomycotina</taxon>
        <taxon>Dothideomycetes</taxon>
        <taxon>Dothideomycetidae</taxon>
        <taxon>Mycosphaerellales</taxon>
        <taxon>Extremaceae</taxon>
        <taxon>Extremus</taxon>
    </lineage>
</organism>
<comment type="caution">
    <text evidence="2">The sequence shown here is derived from an EMBL/GenBank/DDBJ whole genome shotgun (WGS) entry which is preliminary data.</text>
</comment>
<dbReference type="Gene3D" id="2.130.10.10">
    <property type="entry name" value="YVTN repeat-like/Quinoprotein amine dehydrogenase"/>
    <property type="match status" value="1"/>
</dbReference>
<dbReference type="AlphaFoldDB" id="A0AAJ0D4E4"/>
<dbReference type="InterPro" id="IPR015943">
    <property type="entry name" value="WD40/YVTN_repeat-like_dom_sf"/>
</dbReference>
<protein>
    <submittedName>
        <fullName evidence="2">Uncharacterized protein</fullName>
    </submittedName>
</protein>
<proteinExistence type="predicted"/>
<name>A0AAJ0D4E4_9PEZI</name>
<accession>A0AAJ0D4E4</accession>
<evidence type="ECO:0000313" key="3">
    <source>
        <dbReference type="Proteomes" id="UP001271007"/>
    </source>
</evidence>
<evidence type="ECO:0000313" key="2">
    <source>
        <dbReference type="EMBL" id="KAK3045294.1"/>
    </source>
</evidence>
<dbReference type="EMBL" id="JAWDJX010000387">
    <property type="protein sequence ID" value="KAK3045294.1"/>
    <property type="molecule type" value="Genomic_DNA"/>
</dbReference>
<dbReference type="Pfam" id="PF00400">
    <property type="entry name" value="WD40"/>
    <property type="match status" value="1"/>
</dbReference>
<dbReference type="SUPFAM" id="SSF69322">
    <property type="entry name" value="Tricorn protease domain 2"/>
    <property type="match status" value="1"/>
</dbReference>
<dbReference type="InterPro" id="IPR001680">
    <property type="entry name" value="WD40_rpt"/>
</dbReference>
<sequence length="399" mass="44583">MALTVELEMDKLFRIVSDSTQRRIDSPPSPGPIHRPTPFNSNAPYKHQSQQQLKKLLQNIRHVDALDITAAAETYETVMQFQNVMKAYVDSGIYRLDMCCRSDRSEFSHDCHYLFTLDRVSHTLRVWDLLHPPFAQVEVWNDVVDAAFEPAGLLFTLEVDGHIRGRTICGSQVVAIRYDSADSLSVSKNYVLAFSTTTVTLTSQLSSCPVGLWGWTRDGVVRDINTIENATTACVSTDGEFVVHSRRGVIQTSPVDPATSRYRRLLHGAQGDGTDEMGDVIGHAVSPDNLIVAAIYVRGIKFWWREESKPSQYFDLSGTYHDTFGHAAFSPDNRYVALGSWEGNIVLLERRRHSFKVSKRFAAGSTVLHLSWSPDGSYLAVSSYAGAAIIDPHQRETIA</sequence>
<reference evidence="2" key="1">
    <citation type="submission" date="2023-04" db="EMBL/GenBank/DDBJ databases">
        <title>Black Yeasts Isolated from many extreme environments.</title>
        <authorList>
            <person name="Coleine C."/>
            <person name="Stajich J.E."/>
            <person name="Selbmann L."/>
        </authorList>
    </citation>
    <scope>NUCLEOTIDE SEQUENCE</scope>
    <source>
        <strain evidence="2">CCFEE 5312</strain>
    </source>
</reference>
<feature type="region of interest" description="Disordered" evidence="1">
    <location>
        <begin position="18"/>
        <end position="45"/>
    </location>
</feature>
<keyword evidence="3" id="KW-1185">Reference proteome</keyword>
<dbReference type="Proteomes" id="UP001271007">
    <property type="component" value="Unassembled WGS sequence"/>
</dbReference>